<feature type="domain" description="HTH lacI-type" evidence="4">
    <location>
        <begin position="2"/>
        <end position="57"/>
    </location>
</feature>
<dbReference type="Gene3D" id="1.10.260.40">
    <property type="entry name" value="lambda repressor-like DNA-binding domains"/>
    <property type="match status" value="1"/>
</dbReference>
<evidence type="ECO:0000256" key="3">
    <source>
        <dbReference type="ARBA" id="ARBA00023163"/>
    </source>
</evidence>
<comment type="caution">
    <text evidence="5">The sequence shown here is derived from an EMBL/GenBank/DDBJ whole genome shotgun (WGS) entry which is preliminary data.</text>
</comment>
<dbReference type="CDD" id="cd01392">
    <property type="entry name" value="HTH_LacI"/>
    <property type="match status" value="1"/>
</dbReference>
<keyword evidence="2 5" id="KW-0238">DNA-binding</keyword>
<dbReference type="Gene3D" id="3.40.50.2300">
    <property type="match status" value="2"/>
</dbReference>
<keyword evidence="1" id="KW-0805">Transcription regulation</keyword>
<proteinExistence type="predicted"/>
<name>A0ABV1K3L2_9PSEU</name>
<evidence type="ECO:0000313" key="6">
    <source>
        <dbReference type="Proteomes" id="UP001494902"/>
    </source>
</evidence>
<dbReference type="GO" id="GO:0003677">
    <property type="term" value="F:DNA binding"/>
    <property type="evidence" value="ECO:0007669"/>
    <property type="project" value="UniProtKB-KW"/>
</dbReference>
<evidence type="ECO:0000256" key="2">
    <source>
        <dbReference type="ARBA" id="ARBA00023125"/>
    </source>
</evidence>
<protein>
    <submittedName>
        <fullName evidence="5">LacI family DNA-binding transcriptional regulator</fullName>
    </submittedName>
</protein>
<dbReference type="InterPro" id="IPR028082">
    <property type="entry name" value="Peripla_BP_I"/>
</dbReference>
<keyword evidence="3" id="KW-0804">Transcription</keyword>
<dbReference type="InterPro" id="IPR000843">
    <property type="entry name" value="HTH_LacI"/>
</dbReference>
<evidence type="ECO:0000256" key="1">
    <source>
        <dbReference type="ARBA" id="ARBA00023015"/>
    </source>
</evidence>
<keyword evidence="6" id="KW-1185">Reference proteome</keyword>
<dbReference type="SUPFAM" id="SSF53822">
    <property type="entry name" value="Periplasmic binding protein-like I"/>
    <property type="match status" value="1"/>
</dbReference>
<dbReference type="Pfam" id="PF00356">
    <property type="entry name" value="LacI"/>
    <property type="match status" value="1"/>
</dbReference>
<evidence type="ECO:0000313" key="5">
    <source>
        <dbReference type="EMBL" id="MEQ3549038.1"/>
    </source>
</evidence>
<accession>A0ABV1K3L2</accession>
<dbReference type="RefSeq" id="WP_349296130.1">
    <property type="nucleotide sequence ID" value="NZ_JBEDNQ010000001.1"/>
</dbReference>
<dbReference type="SUPFAM" id="SSF47413">
    <property type="entry name" value="lambda repressor-like DNA-binding domains"/>
    <property type="match status" value="1"/>
</dbReference>
<dbReference type="PANTHER" id="PTHR30146:SF109">
    <property type="entry name" value="HTH-TYPE TRANSCRIPTIONAL REGULATOR GALS"/>
    <property type="match status" value="1"/>
</dbReference>
<dbReference type="EMBL" id="JBEDNQ010000001">
    <property type="protein sequence ID" value="MEQ3549038.1"/>
    <property type="molecule type" value="Genomic_DNA"/>
</dbReference>
<dbReference type="InterPro" id="IPR010982">
    <property type="entry name" value="Lambda_DNA-bd_dom_sf"/>
</dbReference>
<gene>
    <name evidence="5" type="ORF">WIS52_01030</name>
</gene>
<dbReference type="PROSITE" id="PS50932">
    <property type="entry name" value="HTH_LACI_2"/>
    <property type="match status" value="1"/>
</dbReference>
<dbReference type="Proteomes" id="UP001494902">
    <property type="component" value="Unassembled WGS sequence"/>
</dbReference>
<dbReference type="InterPro" id="IPR046335">
    <property type="entry name" value="LacI/GalR-like_sensor"/>
</dbReference>
<sequence>MVTRNDVAKAAGVSTAVVSYVVNDGPRNVAPATRERVLEAIRDLGYRRDTVARSLRTGRTQSLGLVVPDLSLPYFAEFTKHINSAGERTGRQILLGASDWSVPRERAMVVGLAERRVDGIVLLSADPLQDLTELDGLGVPVVVVDRPVVTTLGTHAAVDHLVGHGHDRIGLLCGPRTHRLSLRRVSAWEEAVRRHGSVPDPDWRLHSTITRRDGRDAARSLLGQAHPPSAVVVGSDVQAVGVLRAAYEAGVRVPHELAVITTEGTELAEFSTPSLSSITQPIDVVAAMAFTQVEDSTAPGVTLVSDDRFDLCGRESCGCIPLIGP</sequence>
<dbReference type="PANTHER" id="PTHR30146">
    <property type="entry name" value="LACI-RELATED TRANSCRIPTIONAL REPRESSOR"/>
    <property type="match status" value="1"/>
</dbReference>
<reference evidence="5 6" key="1">
    <citation type="submission" date="2024-03" db="EMBL/GenBank/DDBJ databases">
        <title>Draft genome sequence of Pseudonocardia nematodicida JCM 31783.</title>
        <authorList>
            <person name="Butdee W."/>
            <person name="Duangmal K."/>
        </authorList>
    </citation>
    <scope>NUCLEOTIDE SEQUENCE [LARGE SCALE GENOMIC DNA]</scope>
    <source>
        <strain evidence="5 6">JCM 31783</strain>
    </source>
</reference>
<dbReference type="CDD" id="cd06267">
    <property type="entry name" value="PBP1_LacI_sugar_binding-like"/>
    <property type="match status" value="1"/>
</dbReference>
<dbReference type="SMART" id="SM00354">
    <property type="entry name" value="HTH_LACI"/>
    <property type="match status" value="1"/>
</dbReference>
<dbReference type="Pfam" id="PF13377">
    <property type="entry name" value="Peripla_BP_3"/>
    <property type="match status" value="1"/>
</dbReference>
<evidence type="ECO:0000259" key="4">
    <source>
        <dbReference type="PROSITE" id="PS50932"/>
    </source>
</evidence>
<organism evidence="5 6">
    <name type="scientific">Pseudonocardia nematodicida</name>
    <dbReference type="NCBI Taxonomy" id="1206997"/>
    <lineage>
        <taxon>Bacteria</taxon>
        <taxon>Bacillati</taxon>
        <taxon>Actinomycetota</taxon>
        <taxon>Actinomycetes</taxon>
        <taxon>Pseudonocardiales</taxon>
        <taxon>Pseudonocardiaceae</taxon>
        <taxon>Pseudonocardia</taxon>
    </lineage>
</organism>